<keyword evidence="3" id="KW-1185">Reference proteome</keyword>
<evidence type="ECO:0000256" key="1">
    <source>
        <dbReference type="SAM" id="Phobius"/>
    </source>
</evidence>
<keyword evidence="1" id="KW-0472">Membrane</keyword>
<dbReference type="PANTHER" id="PTHR15967">
    <property type="entry name" value="E2F-ASSOCIATED PHOSPHOPROTEIN"/>
    <property type="match status" value="1"/>
</dbReference>
<keyword evidence="2" id="KW-0732">Signal</keyword>
<name>A0A6P6AGI1_DURZI</name>
<evidence type="ECO:0000256" key="2">
    <source>
        <dbReference type="SAM" id="SignalP"/>
    </source>
</evidence>
<proteinExistence type="predicted"/>
<feature type="chain" id="PRO_5027635410" evidence="2">
    <location>
        <begin position="34"/>
        <end position="151"/>
    </location>
</feature>
<dbReference type="GO" id="GO:0005634">
    <property type="term" value="C:nucleus"/>
    <property type="evidence" value="ECO:0007669"/>
    <property type="project" value="TreeGrafter"/>
</dbReference>
<dbReference type="RefSeq" id="XP_022763918.1">
    <property type="nucleotide sequence ID" value="XM_022908183.1"/>
</dbReference>
<gene>
    <name evidence="4" type="primary">LOC111309212</name>
</gene>
<organism evidence="3 4">
    <name type="scientific">Durio zibethinus</name>
    <name type="common">Durian</name>
    <dbReference type="NCBI Taxonomy" id="66656"/>
    <lineage>
        <taxon>Eukaryota</taxon>
        <taxon>Viridiplantae</taxon>
        <taxon>Streptophyta</taxon>
        <taxon>Embryophyta</taxon>
        <taxon>Tracheophyta</taxon>
        <taxon>Spermatophyta</taxon>
        <taxon>Magnoliopsida</taxon>
        <taxon>eudicotyledons</taxon>
        <taxon>Gunneridae</taxon>
        <taxon>Pentapetalae</taxon>
        <taxon>rosids</taxon>
        <taxon>malvids</taxon>
        <taxon>Malvales</taxon>
        <taxon>Malvaceae</taxon>
        <taxon>Helicteroideae</taxon>
        <taxon>Durio</taxon>
    </lineage>
</organism>
<dbReference type="InterPro" id="IPR019370">
    <property type="entry name" value="E2F-assoc_phosphoprotein"/>
</dbReference>
<feature type="transmembrane region" description="Helical" evidence="1">
    <location>
        <begin position="43"/>
        <end position="66"/>
    </location>
</feature>
<dbReference type="Pfam" id="PF10238">
    <property type="entry name" value="Eapp_C"/>
    <property type="match status" value="1"/>
</dbReference>
<dbReference type="Proteomes" id="UP000515121">
    <property type="component" value="Unplaced"/>
</dbReference>
<protein>
    <submittedName>
        <fullName evidence="4">Uncharacterized protein LOC111309212</fullName>
    </submittedName>
</protein>
<reference evidence="4" key="1">
    <citation type="submission" date="2025-08" db="UniProtKB">
        <authorList>
            <consortium name="RefSeq"/>
        </authorList>
    </citation>
    <scope>IDENTIFICATION</scope>
    <source>
        <tissue evidence="4">Fruit stalk</tissue>
    </source>
</reference>
<accession>A0A6P6AGI1</accession>
<dbReference type="KEGG" id="dzi:111309212"/>
<dbReference type="GeneID" id="111309212"/>
<feature type="signal peptide" evidence="2">
    <location>
        <begin position="1"/>
        <end position="33"/>
    </location>
</feature>
<dbReference type="AlphaFoldDB" id="A0A6P6AGI1"/>
<keyword evidence="1" id="KW-1133">Transmembrane helix</keyword>
<sequence>MIKMNYGFRIKGRAVFLMLCLAVLLVIPPSALSAKDSIFVRGIIEKFVLGSTCAFVLAITKLNLCLARMKNMTQYRAIFVVNCKIENEKVRQERVKPKKNKRRRESSENEAVAAGGEVFKPVCCSLCSTEVGVIDEDEITFSMFFQVNFES</sequence>
<dbReference type="PANTHER" id="PTHR15967:SF0">
    <property type="entry name" value="E2F-ASSOCIATED PHOSPHOPROTEIN"/>
    <property type="match status" value="1"/>
</dbReference>
<keyword evidence="1" id="KW-0812">Transmembrane</keyword>
<evidence type="ECO:0000313" key="4">
    <source>
        <dbReference type="RefSeq" id="XP_022763918.1"/>
    </source>
</evidence>
<dbReference type="OrthoDB" id="122464at2759"/>
<evidence type="ECO:0000313" key="3">
    <source>
        <dbReference type="Proteomes" id="UP000515121"/>
    </source>
</evidence>